<feature type="signal peptide" evidence="2">
    <location>
        <begin position="1"/>
        <end position="32"/>
    </location>
</feature>
<dbReference type="EMBL" id="JBHSFQ010000021">
    <property type="protein sequence ID" value="MFC4564123.1"/>
    <property type="molecule type" value="Genomic_DNA"/>
</dbReference>
<keyword evidence="2" id="KW-0732">Signal</keyword>
<dbReference type="Proteomes" id="UP001595923">
    <property type="component" value="Unassembled WGS sequence"/>
</dbReference>
<keyword evidence="4" id="KW-1185">Reference proteome</keyword>
<organism evidence="3 4">
    <name type="scientific">Nocardiopsis mangrovi</name>
    <dbReference type="NCBI Taxonomy" id="1179818"/>
    <lineage>
        <taxon>Bacteria</taxon>
        <taxon>Bacillati</taxon>
        <taxon>Actinomycetota</taxon>
        <taxon>Actinomycetes</taxon>
        <taxon>Streptosporangiales</taxon>
        <taxon>Nocardiopsidaceae</taxon>
        <taxon>Nocardiopsis</taxon>
    </lineage>
</organism>
<keyword evidence="1" id="KW-0472">Membrane</keyword>
<feature type="chain" id="PRO_5046124229" evidence="2">
    <location>
        <begin position="33"/>
        <end position="98"/>
    </location>
</feature>
<dbReference type="RefSeq" id="WP_378576971.1">
    <property type="nucleotide sequence ID" value="NZ_JBHSFQ010000021.1"/>
</dbReference>
<evidence type="ECO:0000313" key="4">
    <source>
        <dbReference type="Proteomes" id="UP001595923"/>
    </source>
</evidence>
<protein>
    <submittedName>
        <fullName evidence="3">Uncharacterized protein</fullName>
    </submittedName>
</protein>
<feature type="transmembrane region" description="Helical" evidence="1">
    <location>
        <begin position="42"/>
        <end position="63"/>
    </location>
</feature>
<name>A0ABV9E069_9ACTN</name>
<gene>
    <name evidence="3" type="ORF">ACFO4E_19870</name>
</gene>
<comment type="caution">
    <text evidence="3">The sequence shown here is derived from an EMBL/GenBank/DDBJ whole genome shotgun (WGS) entry which is preliminary data.</text>
</comment>
<feature type="transmembrane region" description="Helical" evidence="1">
    <location>
        <begin position="70"/>
        <end position="94"/>
    </location>
</feature>
<sequence>MVTIVLICLAPVLCVGASAWGAFSIMATSACAGECGGAVNVAIGLMVFSPWVVWLISGIWAIVRLVMKKTAFWVMVLGLVVAAVIYVAANIMLFTGVN</sequence>
<evidence type="ECO:0000256" key="1">
    <source>
        <dbReference type="SAM" id="Phobius"/>
    </source>
</evidence>
<reference evidence="4" key="1">
    <citation type="journal article" date="2019" name="Int. J. Syst. Evol. Microbiol.">
        <title>The Global Catalogue of Microorganisms (GCM) 10K type strain sequencing project: providing services to taxonomists for standard genome sequencing and annotation.</title>
        <authorList>
            <consortium name="The Broad Institute Genomics Platform"/>
            <consortium name="The Broad Institute Genome Sequencing Center for Infectious Disease"/>
            <person name="Wu L."/>
            <person name="Ma J."/>
        </authorList>
    </citation>
    <scope>NUCLEOTIDE SEQUENCE [LARGE SCALE GENOMIC DNA]</scope>
    <source>
        <strain evidence="4">XZYJ18</strain>
    </source>
</reference>
<proteinExistence type="predicted"/>
<evidence type="ECO:0000256" key="2">
    <source>
        <dbReference type="SAM" id="SignalP"/>
    </source>
</evidence>
<accession>A0ABV9E069</accession>
<keyword evidence="1" id="KW-0812">Transmembrane</keyword>
<keyword evidence="1" id="KW-1133">Transmembrane helix</keyword>
<evidence type="ECO:0000313" key="3">
    <source>
        <dbReference type="EMBL" id="MFC4564123.1"/>
    </source>
</evidence>